<gene>
    <name evidence="1" type="ORF">FMOSSE_LOCUS6163</name>
</gene>
<reference evidence="1" key="1">
    <citation type="submission" date="2021-06" db="EMBL/GenBank/DDBJ databases">
        <authorList>
            <person name="Kallberg Y."/>
            <person name="Tangrot J."/>
            <person name="Rosling A."/>
        </authorList>
    </citation>
    <scope>NUCLEOTIDE SEQUENCE</scope>
    <source>
        <strain evidence="1">87-6 pot B 2015</strain>
    </source>
</reference>
<protein>
    <submittedName>
        <fullName evidence="1">1230_t:CDS:1</fullName>
    </submittedName>
</protein>
<organism evidence="1 2">
    <name type="scientific">Funneliformis mosseae</name>
    <name type="common">Endomycorrhizal fungus</name>
    <name type="synonym">Glomus mosseae</name>
    <dbReference type="NCBI Taxonomy" id="27381"/>
    <lineage>
        <taxon>Eukaryota</taxon>
        <taxon>Fungi</taxon>
        <taxon>Fungi incertae sedis</taxon>
        <taxon>Mucoromycota</taxon>
        <taxon>Glomeromycotina</taxon>
        <taxon>Glomeromycetes</taxon>
        <taxon>Glomerales</taxon>
        <taxon>Glomeraceae</taxon>
        <taxon>Funneliformis</taxon>
    </lineage>
</organism>
<name>A0A9N9FML7_FUNMO</name>
<feature type="non-terminal residue" evidence="1">
    <location>
        <position position="39"/>
    </location>
</feature>
<sequence>MMKARLTDLGIREIGMALPFGKSIIMKNEVNFLHDYGEL</sequence>
<keyword evidence="2" id="KW-1185">Reference proteome</keyword>
<evidence type="ECO:0000313" key="2">
    <source>
        <dbReference type="Proteomes" id="UP000789375"/>
    </source>
</evidence>
<dbReference type="Proteomes" id="UP000789375">
    <property type="component" value="Unassembled WGS sequence"/>
</dbReference>
<accession>A0A9N9FML7</accession>
<comment type="caution">
    <text evidence="1">The sequence shown here is derived from an EMBL/GenBank/DDBJ whole genome shotgun (WGS) entry which is preliminary data.</text>
</comment>
<dbReference type="AlphaFoldDB" id="A0A9N9FML7"/>
<dbReference type="EMBL" id="CAJVPP010001265">
    <property type="protein sequence ID" value="CAG8544804.1"/>
    <property type="molecule type" value="Genomic_DNA"/>
</dbReference>
<evidence type="ECO:0000313" key="1">
    <source>
        <dbReference type="EMBL" id="CAG8544804.1"/>
    </source>
</evidence>
<proteinExistence type="predicted"/>